<feature type="compositionally biased region" description="Basic and acidic residues" evidence="12">
    <location>
        <begin position="661"/>
        <end position="697"/>
    </location>
</feature>
<evidence type="ECO:0000259" key="13">
    <source>
        <dbReference type="Pfam" id="PF07202"/>
    </source>
</evidence>
<protein>
    <recommendedName>
        <fullName evidence="8">Centrosomal P4.1-associated protein</fullName>
    </recommendedName>
    <alternativeName>
        <fullName evidence="9">Centromere protein J</fullName>
    </alternativeName>
    <alternativeName>
        <fullName evidence="10">Centrosome assembly and centriole elongation protein</fullName>
    </alternativeName>
</protein>
<feature type="domain" description="Centromere protein J C-terminal" evidence="13">
    <location>
        <begin position="1237"/>
        <end position="1267"/>
    </location>
</feature>
<evidence type="ECO:0000256" key="8">
    <source>
        <dbReference type="ARBA" id="ARBA00069791"/>
    </source>
</evidence>
<dbReference type="GO" id="GO:1902117">
    <property type="term" value="P:positive regulation of organelle assembly"/>
    <property type="evidence" value="ECO:0007669"/>
    <property type="project" value="UniProtKB-ARBA"/>
</dbReference>
<dbReference type="Pfam" id="PF25779">
    <property type="entry name" value="Tubulin-bind_CPAP"/>
    <property type="match status" value="1"/>
</dbReference>
<dbReference type="GO" id="GO:0005813">
    <property type="term" value="C:centrosome"/>
    <property type="evidence" value="ECO:0007669"/>
    <property type="project" value="TreeGrafter"/>
</dbReference>
<evidence type="ECO:0000256" key="10">
    <source>
        <dbReference type="ARBA" id="ARBA00083148"/>
    </source>
</evidence>
<dbReference type="InterPro" id="IPR058029">
    <property type="entry name" value="Tubulin-bd_CENPJ"/>
</dbReference>
<feature type="coiled-coil region" evidence="11">
    <location>
        <begin position="839"/>
        <end position="984"/>
    </location>
</feature>
<dbReference type="Gene3D" id="2.60.450.20">
    <property type="match status" value="1"/>
</dbReference>
<dbReference type="AlphaFoldDB" id="A0AAD1R7J1"/>
<dbReference type="InterPro" id="IPR009852">
    <property type="entry name" value="CENPJ_C_dom"/>
</dbReference>
<keyword evidence="16" id="KW-1185">Reference proteome</keyword>
<evidence type="ECO:0000256" key="2">
    <source>
        <dbReference type="ARBA" id="ARBA00005627"/>
    </source>
</evidence>
<evidence type="ECO:0000313" key="15">
    <source>
        <dbReference type="EMBL" id="CAH2225284.1"/>
    </source>
</evidence>
<accession>A0AAD1R7J1</accession>
<feature type="coiled-coil region" evidence="11">
    <location>
        <begin position="134"/>
        <end position="177"/>
    </location>
</feature>
<evidence type="ECO:0000313" key="16">
    <source>
        <dbReference type="Proteomes" id="UP001295444"/>
    </source>
</evidence>
<dbReference type="Proteomes" id="UP001295444">
    <property type="component" value="Chromosome 01"/>
</dbReference>
<gene>
    <name evidence="15" type="ORF">PECUL_23A012418</name>
</gene>
<dbReference type="GO" id="GO:0061511">
    <property type="term" value="P:centriole elongation"/>
    <property type="evidence" value="ECO:0007669"/>
    <property type="project" value="TreeGrafter"/>
</dbReference>
<keyword evidence="6" id="KW-0206">Cytoskeleton</keyword>
<feature type="domain" description="Centromere protein J C-terminal" evidence="13">
    <location>
        <begin position="1163"/>
        <end position="1191"/>
    </location>
</feature>
<feature type="region of interest" description="Disordered" evidence="12">
    <location>
        <begin position="624"/>
        <end position="735"/>
    </location>
</feature>
<evidence type="ECO:0000256" key="4">
    <source>
        <dbReference type="ARBA" id="ARBA00022553"/>
    </source>
</evidence>
<dbReference type="EMBL" id="OW240912">
    <property type="protein sequence ID" value="CAH2225284.1"/>
    <property type="molecule type" value="Genomic_DNA"/>
</dbReference>
<feature type="compositionally biased region" description="Polar residues" evidence="12">
    <location>
        <begin position="85"/>
        <end position="100"/>
    </location>
</feature>
<dbReference type="GO" id="GO:0005814">
    <property type="term" value="C:centriole"/>
    <property type="evidence" value="ECO:0007669"/>
    <property type="project" value="UniProtKB-SubCell"/>
</dbReference>
<feature type="domain" description="CENPJ tubulin-binding region" evidence="14">
    <location>
        <begin position="305"/>
        <end position="366"/>
    </location>
</feature>
<dbReference type="PANTHER" id="PTHR10331:SF6">
    <property type="entry name" value="SPINDLE ASSEMBLY ABNORMAL 4"/>
    <property type="match status" value="1"/>
</dbReference>
<dbReference type="InterPro" id="IPR047002">
    <property type="entry name" value="Tcp10_C_sf"/>
</dbReference>
<feature type="compositionally biased region" description="Low complexity" evidence="12">
    <location>
        <begin position="1042"/>
        <end position="1056"/>
    </location>
</feature>
<dbReference type="GO" id="GO:0060271">
    <property type="term" value="P:cilium assembly"/>
    <property type="evidence" value="ECO:0007669"/>
    <property type="project" value="TreeGrafter"/>
</dbReference>
<dbReference type="GO" id="GO:0015631">
    <property type="term" value="F:tubulin binding"/>
    <property type="evidence" value="ECO:0007669"/>
    <property type="project" value="TreeGrafter"/>
</dbReference>
<feature type="compositionally biased region" description="Basic and acidic residues" evidence="12">
    <location>
        <begin position="639"/>
        <end position="654"/>
    </location>
</feature>
<organism evidence="15 16">
    <name type="scientific">Pelobates cultripes</name>
    <name type="common">Western spadefoot toad</name>
    <dbReference type="NCBI Taxonomy" id="61616"/>
    <lineage>
        <taxon>Eukaryota</taxon>
        <taxon>Metazoa</taxon>
        <taxon>Chordata</taxon>
        <taxon>Craniata</taxon>
        <taxon>Vertebrata</taxon>
        <taxon>Euteleostomi</taxon>
        <taxon>Amphibia</taxon>
        <taxon>Batrachia</taxon>
        <taxon>Anura</taxon>
        <taxon>Pelobatoidea</taxon>
        <taxon>Pelobatidae</taxon>
        <taxon>Pelobates</taxon>
    </lineage>
</organism>
<feature type="region of interest" description="Disordered" evidence="12">
    <location>
        <begin position="1041"/>
        <end position="1061"/>
    </location>
</feature>
<evidence type="ECO:0000256" key="1">
    <source>
        <dbReference type="ARBA" id="ARBA00004114"/>
    </source>
</evidence>
<keyword evidence="3" id="KW-0963">Cytoplasm</keyword>
<comment type="subunit">
    <text evidence="7">Forms homodimers. Associates with microtubules plus ends; binds to beta-tubulin subunits exposed on microtubule outer surface at its distal tip; also associates with microtubule lattice. Associated with the gamma-tubulin complex. Interacts with the head domain of EPB41. Interacts with LYST. Interacts with CEP152 (via C-terminus). Interacts with STIL. Forms a complex with STIL and SASS6.</text>
</comment>
<name>A0AAD1R7J1_PELCU</name>
<evidence type="ECO:0000256" key="7">
    <source>
        <dbReference type="ARBA" id="ARBA00064598"/>
    </source>
</evidence>
<feature type="compositionally biased region" description="Basic and acidic residues" evidence="12">
    <location>
        <begin position="104"/>
        <end position="116"/>
    </location>
</feature>
<reference evidence="15" key="1">
    <citation type="submission" date="2022-03" db="EMBL/GenBank/DDBJ databases">
        <authorList>
            <person name="Alioto T."/>
            <person name="Alioto T."/>
            <person name="Gomez Garrido J."/>
        </authorList>
    </citation>
    <scope>NUCLEOTIDE SEQUENCE</scope>
</reference>
<dbReference type="InterPro" id="IPR026581">
    <property type="entry name" value="TCP10L/CENPJ"/>
</dbReference>
<keyword evidence="4" id="KW-0597">Phosphoprotein</keyword>
<comment type="similarity">
    <text evidence="2">Belongs to the TCP10 family.</text>
</comment>
<dbReference type="GO" id="GO:0005874">
    <property type="term" value="C:microtubule"/>
    <property type="evidence" value="ECO:0007669"/>
    <property type="project" value="UniProtKB-KW"/>
</dbReference>
<keyword evidence="11" id="KW-0175">Coiled coil</keyword>
<feature type="domain" description="Centromere protein J C-terminal" evidence="13">
    <location>
        <begin position="1199"/>
        <end position="1233"/>
    </location>
</feature>
<evidence type="ECO:0000256" key="5">
    <source>
        <dbReference type="ARBA" id="ARBA00022701"/>
    </source>
</evidence>
<feature type="domain" description="Centromere protein J C-terminal" evidence="13">
    <location>
        <begin position="1090"/>
        <end position="1123"/>
    </location>
</feature>
<feature type="region of interest" description="Disordered" evidence="12">
    <location>
        <begin position="59"/>
        <end position="126"/>
    </location>
</feature>
<evidence type="ECO:0000256" key="9">
    <source>
        <dbReference type="ARBA" id="ARBA00081769"/>
    </source>
</evidence>
<sequence>MPEIPSDYPGEASFMAQYMPSLARSGVILNPAFPALDKERDFQILKPYSTPMGFHIPSQTESHSGHFSEDSFEEEEAEKGLLGVNPTTDTMRNFSLSTKGEMSMYDHPDCHQEDTVKGPIPVNDDPKDVLNNPLLRKLEQLKELQLQKQEQLKQQQMEQLQKLMEEQKMLLSLVSRQQGFCVNQVYSSHQLKPEQENQPCDSAPQRCSAHIQPPENDIQSEEENGDFTVHSDENSVEAIYTEERPRNSLYPNKSAVFNWYTHDKKMKQYMDLHKTINERQLSDMDTTRRVMASKHIILFILFPFKRPIVSELKERKKSFEEFVEEQMRLEEQRLRQNTPQAPAKTEERPLTKKPFLKRGEGLARFRSVNPKSKEDVPSLQPKVSDANVNKVEKLQSQRKTVSQEQVFENRSEMLKRPIQTCKDKTEQPRKNAVLKIHNKKNTSVTQGQHERIPNRTGKNVIRQEKINVLKANKENVAVHANSGLQRISTKTNADSLTNVRNEEFSLEVSFQKRKKIWEKEKQKENFELDEFLLLEQAAEDISFSSNSSFVHKLLDQNYQIDHGRLSSTPVKQQQMKNVEHNDIITRKLDPVQGKKGVLGVSKKNQSFSHVLQEQKKEDMIESINQEEKSSKFAEQSSSEFKRSLDEYERTKEDDSGIVTSSREEDPHCDELKGPSKNVKKDNKSRDFDLDLSDRENSDGEESTLLGKKSNSSSEDDDSSLLSSNASPIEFDDEKTWTDLDLENQQEFCENNFTNKEFIPSAYTTRSPVIATEKTIKRKVASKKVDELLKTNVTTANQSPPPTSDLVIKLFPSLKPKQKPESQFINKPAFLEEDSDPVRSQLLKEKLNELENEIEKFKMENASLARLREDKEKTLESLRKEVAEFELQKTKELARIEEMKKEEIKKLQKERKVFEKYASAARAIPDKKEREEIQTLKQQVKDLQEELKSKEVKWSNLKIRLRNQIETLLKENGELREEIKFMEKVRVDTWKKSEATESKKKPAETNVNHQRYLDSTIPSNFMEKSKTSPPVSQPEKSIKIMKSHSPGKSMKPSKSSPVCNMSNPEPTKFSDNLLVTEQKSHSPVLKGSEDDVQGEICYSDGKIERILRNGSHVILFPNGTRKEVSADGKSTTVTFFNGDVKQVMADQRVIYYYADAETTHTTYPDGLEILQFSNGQIEKHFPDGKKEITFPDQTIKNLNTDGTEESIFPDGTIITIKPDGSKIIAFDNGQRELHTPQFKRREYPDGTIKTVYSNGQQETKYASGRVRIKDNDGNVLMDTKI</sequence>
<evidence type="ECO:0000256" key="3">
    <source>
        <dbReference type="ARBA" id="ARBA00022490"/>
    </source>
</evidence>
<dbReference type="PANTHER" id="PTHR10331">
    <property type="entry name" value="T COMPLEX PROTEIN 10"/>
    <property type="match status" value="1"/>
</dbReference>
<comment type="subcellular location">
    <subcellularLocation>
        <location evidence="1">Cytoplasm</location>
        <location evidence="1">Cytoskeleton</location>
        <location evidence="1">Microtubule organizing center</location>
        <location evidence="1">Centrosome</location>
        <location evidence="1">Centriole</location>
    </subcellularLocation>
</comment>
<dbReference type="FunFam" id="2.60.450.20:FF:000001">
    <property type="entry name" value="Centromere protein J"/>
    <property type="match status" value="1"/>
</dbReference>
<keyword evidence="5" id="KW-0493">Microtubule</keyword>
<evidence type="ECO:0000256" key="11">
    <source>
        <dbReference type="SAM" id="Coils"/>
    </source>
</evidence>
<evidence type="ECO:0000259" key="14">
    <source>
        <dbReference type="Pfam" id="PF25779"/>
    </source>
</evidence>
<evidence type="ECO:0000256" key="6">
    <source>
        <dbReference type="ARBA" id="ARBA00023212"/>
    </source>
</evidence>
<dbReference type="Pfam" id="PF07202">
    <property type="entry name" value="Tcp10_C"/>
    <property type="match status" value="4"/>
</dbReference>
<evidence type="ECO:0000256" key="12">
    <source>
        <dbReference type="SAM" id="MobiDB-lite"/>
    </source>
</evidence>
<proteinExistence type="inferred from homology"/>